<evidence type="ECO:0000313" key="2">
    <source>
        <dbReference type="EMBL" id="SEH05036.1"/>
    </source>
</evidence>
<dbReference type="SUPFAM" id="SSF52540">
    <property type="entry name" value="P-loop containing nucleoside triphosphate hydrolases"/>
    <property type="match status" value="2"/>
</dbReference>
<keyword evidence="3" id="KW-1185">Reference proteome</keyword>
<dbReference type="EMBL" id="FMSV02000148">
    <property type="protein sequence ID" value="SEH05036.1"/>
    <property type="molecule type" value="Genomic_DNA"/>
</dbReference>
<dbReference type="PROSITE" id="PS51194">
    <property type="entry name" value="HELICASE_CTER"/>
    <property type="match status" value="1"/>
</dbReference>
<reference evidence="2 3" key="1">
    <citation type="submission" date="2016-10" db="EMBL/GenBank/DDBJ databases">
        <authorList>
            <person name="de Groot N.N."/>
        </authorList>
    </citation>
    <scope>NUCLEOTIDE SEQUENCE [LARGE SCALE GENOMIC DNA]</scope>
    <source>
        <strain evidence="2">MBHS1</strain>
    </source>
</reference>
<sequence length="782" mass="90729">MLTYEGFKKIGFGDKVSDELFVELANVLGQSHFSKEKSGSNKSARDTEIEYQKYREKIGVGIKNTIADIETLGFDYIVIDEAHRCKNVFDSVKLKEKKDTKRFNIQGQVSETGIKAFFLCNYIQRKVGKNVCLLTATPFTNSALEIFSMLSLVAYENLRGMNIYNINEFFETFVLPTYEYVANYKNEIEEKEVVKSFNNRLILQKLIYNNINYKTGEEAGVKRPCKINLPKVNTTKDGVATKLPPNKQILTYLKPSVRQEINQKAIINLARSSTQGKLDMANLLRSLNYSLDNALSPFLYEKEEQPANASEYVDESPKIKYIMECIRSVKQYHEKRKEHVSGQVVYMNRGKQYFPLIKEYLETDVGYQRNVDFISGGRKYKVDQVEIIDSSVSPAKKEKVKEAFLAGDCKVIIGTATIREGIDLQKKGTVIYNGYPDWNPTDVRQLEGRVWRQGNEYGYVRVVMPLVQDSMDVFIFQKLEEKSNRINDIWYRGDRGNVLDLESLDPEEVKFALITNLEELAKVEIAKQVKIQSRKVEGIGHNISVLKEFNSDYNRYQRYREELIKHIQYWAKTIGDYDYVKNPLSKEQLKKYDEQRRKLIKNDVELYDDLKKFMETVPLEDKYILQLARKVAGRKDYFDHYRIEYFKEYLARIRKAEKSVLAAAGYTIDDNIDEVISHFSKDLEKANAELARIKSTDHRKEVVDEIAEKKKAMAVQGKSIADRVKDFKELNYLLDYKFTDVDPLVCEIPTKGLKQKATKTGDFKFKLQVQRKRAKAKLLLLN</sequence>
<name>A0A1H6F7J5_9GAMM</name>
<feature type="domain" description="Helicase C-terminal" evidence="1">
    <location>
        <begin position="328"/>
        <end position="512"/>
    </location>
</feature>
<dbReference type="InterPro" id="IPR001650">
    <property type="entry name" value="Helicase_C-like"/>
</dbReference>
<protein>
    <recommendedName>
        <fullName evidence="1">Helicase C-terminal domain-containing protein</fullName>
    </recommendedName>
</protein>
<evidence type="ECO:0000313" key="3">
    <source>
        <dbReference type="Proteomes" id="UP000236724"/>
    </source>
</evidence>
<dbReference type="Proteomes" id="UP000236724">
    <property type="component" value="Unassembled WGS sequence"/>
</dbReference>
<dbReference type="AlphaFoldDB" id="A0A1H6F7J5"/>
<dbReference type="OrthoDB" id="9814088at2"/>
<organism evidence="2 3">
    <name type="scientific">Candidatus Venteria ishoeyi</name>
    <dbReference type="NCBI Taxonomy" id="1899563"/>
    <lineage>
        <taxon>Bacteria</taxon>
        <taxon>Pseudomonadati</taxon>
        <taxon>Pseudomonadota</taxon>
        <taxon>Gammaproteobacteria</taxon>
        <taxon>Thiotrichales</taxon>
        <taxon>Thiotrichaceae</taxon>
        <taxon>Venteria</taxon>
    </lineage>
</organism>
<accession>A0A1H6F7J5</accession>
<dbReference type="RefSeq" id="WP_103919023.1">
    <property type="nucleotide sequence ID" value="NZ_FMSV02000148.1"/>
</dbReference>
<dbReference type="Pfam" id="PF00271">
    <property type="entry name" value="Helicase_C"/>
    <property type="match status" value="1"/>
</dbReference>
<gene>
    <name evidence="2" type="ORF">MBHS_00889</name>
</gene>
<dbReference type="InterPro" id="IPR038718">
    <property type="entry name" value="SNF2-like_sf"/>
</dbReference>
<dbReference type="SMART" id="SM00490">
    <property type="entry name" value="HELICc"/>
    <property type="match status" value="1"/>
</dbReference>
<dbReference type="InterPro" id="IPR027417">
    <property type="entry name" value="P-loop_NTPase"/>
</dbReference>
<dbReference type="PANTHER" id="PTHR10799">
    <property type="entry name" value="SNF2/RAD54 HELICASE FAMILY"/>
    <property type="match status" value="1"/>
</dbReference>
<proteinExistence type="predicted"/>
<dbReference type="Gene3D" id="3.40.50.300">
    <property type="entry name" value="P-loop containing nucleotide triphosphate hydrolases"/>
    <property type="match status" value="1"/>
</dbReference>
<dbReference type="Gene3D" id="3.40.50.10810">
    <property type="entry name" value="Tandem AAA-ATPase domain"/>
    <property type="match status" value="1"/>
</dbReference>
<evidence type="ECO:0000259" key="1">
    <source>
        <dbReference type="PROSITE" id="PS51194"/>
    </source>
</evidence>